<name>A0ABP5ZLI2_9ACTN</name>
<dbReference type="InterPro" id="IPR018306">
    <property type="entry name" value="Phage_T5_Orf172_DNA-bd"/>
</dbReference>
<evidence type="ECO:0000256" key="1">
    <source>
        <dbReference type="SAM" id="Coils"/>
    </source>
</evidence>
<dbReference type="RefSeq" id="WP_346078147.1">
    <property type="nucleotide sequence ID" value="NZ_BAAATL010000029.1"/>
</dbReference>
<dbReference type="Pfam" id="PF13250">
    <property type="entry name" value="SNIPE"/>
    <property type="match status" value="1"/>
</dbReference>
<evidence type="ECO:0000313" key="5">
    <source>
        <dbReference type="Proteomes" id="UP001501721"/>
    </source>
</evidence>
<feature type="domain" description="Bacteriophage T5 Orf172 DNA-binding" evidence="3">
    <location>
        <begin position="445"/>
        <end position="528"/>
    </location>
</feature>
<comment type="caution">
    <text evidence="4">The sequence shown here is derived from an EMBL/GenBank/DDBJ whole genome shotgun (WGS) entry which is preliminary data.</text>
</comment>
<evidence type="ECO:0000313" key="4">
    <source>
        <dbReference type="EMBL" id="GAA2498510.1"/>
    </source>
</evidence>
<dbReference type="Pfam" id="PF13455">
    <property type="entry name" value="MUG113"/>
    <property type="match status" value="1"/>
</dbReference>
<reference evidence="5" key="1">
    <citation type="journal article" date="2019" name="Int. J. Syst. Evol. Microbiol.">
        <title>The Global Catalogue of Microorganisms (GCM) 10K type strain sequencing project: providing services to taxonomists for standard genome sequencing and annotation.</title>
        <authorList>
            <consortium name="The Broad Institute Genomics Platform"/>
            <consortium name="The Broad Institute Genome Sequencing Center for Infectious Disease"/>
            <person name="Wu L."/>
            <person name="Ma J."/>
        </authorList>
    </citation>
    <scope>NUCLEOTIDE SEQUENCE [LARGE SCALE GENOMIC DNA]</scope>
    <source>
        <strain evidence="5">JCM 6923</strain>
    </source>
</reference>
<feature type="compositionally biased region" description="Low complexity" evidence="2">
    <location>
        <begin position="51"/>
        <end position="78"/>
    </location>
</feature>
<organism evidence="4 5">
    <name type="scientific">Streptomyces graminearus</name>
    <dbReference type="NCBI Taxonomy" id="284030"/>
    <lineage>
        <taxon>Bacteria</taxon>
        <taxon>Bacillati</taxon>
        <taxon>Actinomycetota</taxon>
        <taxon>Actinomycetes</taxon>
        <taxon>Kitasatosporales</taxon>
        <taxon>Streptomycetaceae</taxon>
        <taxon>Streptomyces</taxon>
    </lineage>
</organism>
<evidence type="ECO:0000259" key="3">
    <source>
        <dbReference type="SMART" id="SM00974"/>
    </source>
</evidence>
<feature type="compositionally biased region" description="Pro residues" evidence="2">
    <location>
        <begin position="7"/>
        <end position="19"/>
    </location>
</feature>
<feature type="region of interest" description="Disordered" evidence="2">
    <location>
        <begin position="545"/>
        <end position="571"/>
    </location>
</feature>
<dbReference type="InterPro" id="IPR025280">
    <property type="entry name" value="SNIPE"/>
</dbReference>
<feature type="region of interest" description="Disordered" evidence="2">
    <location>
        <begin position="1"/>
        <end position="103"/>
    </location>
</feature>
<protein>
    <recommendedName>
        <fullName evidence="3">Bacteriophage T5 Orf172 DNA-binding domain-containing protein</fullName>
    </recommendedName>
</protein>
<feature type="coiled-coil region" evidence="1">
    <location>
        <begin position="185"/>
        <end position="257"/>
    </location>
</feature>
<keyword evidence="1" id="KW-0175">Coiled coil</keyword>
<accession>A0ABP5ZLI2</accession>
<sequence>MSAYRFNPPPGWPVPPAGWTPPADWRPDPSWPAAPEGWQLWIPEGGPAPGTPAVGPAPGTLVAGPAPGAPVAGPTTGTLAGGPTPGAPVGGAPPAVPAPRKGRLFGRRRAEAVSEAEELRAWIARTQGLDAERVAGLVRQVEAEAAALRERAVAEAGDEAREIVEDARATAKEILADAREAAKVTDRLREDADRQRADVSSAERRLAELQARIVNADETALLQEAGIYAYRHVLQDAIAYRSRLDTLRDEIKSLTRAGRAVHATTDWTVNGSKREGQKMVRDFSKLMLRAYNAEADYAVRSMRPYRLTSLVDRLYKSRETIAKLGATMHIRISDEFHNARVRELELTADYLQKKDEEKEAQREARAREREEAAVQRELDRQREKLNKELGHYQAALERLRERGDAGGAAELEAKLAEIEDSLQDVESRAANVRTGYVYVISNIGAFGDRIVKIGMTRRLEPLERVYELSGAAVPFRFDVHALIFSKDAVGLEAELHRHFASQRVNQVNSRKEFFYATPVEVRDALHRFAGQHLIEFTEEPQALEWRASKSSDASRNGDAGGTAPPGGALTR</sequence>
<proteinExistence type="predicted"/>
<gene>
    <name evidence="4" type="ORF">GCM10010422_53580</name>
</gene>
<dbReference type="Proteomes" id="UP001501721">
    <property type="component" value="Unassembled WGS sequence"/>
</dbReference>
<dbReference type="EMBL" id="BAAATL010000029">
    <property type="protein sequence ID" value="GAA2498510.1"/>
    <property type="molecule type" value="Genomic_DNA"/>
</dbReference>
<evidence type="ECO:0000256" key="2">
    <source>
        <dbReference type="SAM" id="MobiDB-lite"/>
    </source>
</evidence>
<keyword evidence="5" id="KW-1185">Reference proteome</keyword>
<feature type="region of interest" description="Disordered" evidence="2">
    <location>
        <begin position="355"/>
        <end position="374"/>
    </location>
</feature>
<dbReference type="SMART" id="SM00974">
    <property type="entry name" value="T5orf172"/>
    <property type="match status" value="1"/>
</dbReference>